<accession>A0ABW3MIV6</accession>
<feature type="non-terminal residue" evidence="1">
    <location>
        <position position="186"/>
    </location>
</feature>
<dbReference type="InterPro" id="IPR017853">
    <property type="entry name" value="GH"/>
</dbReference>
<dbReference type="Proteomes" id="UP001597045">
    <property type="component" value="Unassembled WGS sequence"/>
</dbReference>
<sequence>MLTVHQYPGGSDADITKLLSPATVTSTLNSVSKNLAAAKANNLPMRVDEANSTYNGGNDGTSNKFGSALWVMDYSLLLAQAGMSGVNIHGGLGVCNEPIWNGKFQRYTPFCAADKAGEAAQQYKAMPIYYGIWLARQMGPGEFLPLTVSSDRNVTAYAVKGDDGRTRIAVLQKDTTTTAPVHLDIN</sequence>
<keyword evidence="2" id="KW-1185">Reference proteome</keyword>
<reference evidence="2" key="1">
    <citation type="journal article" date="2019" name="Int. J. Syst. Evol. Microbiol.">
        <title>The Global Catalogue of Microorganisms (GCM) 10K type strain sequencing project: providing services to taxonomists for standard genome sequencing and annotation.</title>
        <authorList>
            <consortium name="The Broad Institute Genomics Platform"/>
            <consortium name="The Broad Institute Genome Sequencing Center for Infectious Disease"/>
            <person name="Wu L."/>
            <person name="Ma J."/>
        </authorList>
    </citation>
    <scope>NUCLEOTIDE SEQUENCE [LARGE SCALE GENOMIC DNA]</scope>
    <source>
        <strain evidence="2">JCM 31486</strain>
    </source>
</reference>
<dbReference type="Gene3D" id="3.20.20.80">
    <property type="entry name" value="Glycosidases"/>
    <property type="match status" value="1"/>
</dbReference>
<protein>
    <recommendedName>
        <fullName evidence="3">Glycoside hydrolase family 5 domain-containing protein</fullName>
    </recommendedName>
</protein>
<name>A0ABW3MIV6_9PSEU</name>
<evidence type="ECO:0000313" key="1">
    <source>
        <dbReference type="EMBL" id="MFD1049030.1"/>
    </source>
</evidence>
<dbReference type="SUPFAM" id="SSF51445">
    <property type="entry name" value="(Trans)glycosidases"/>
    <property type="match status" value="1"/>
</dbReference>
<dbReference type="PANTHER" id="PTHR36183">
    <property type="entry name" value="BETA-GLUCURONIDASE"/>
    <property type="match status" value="1"/>
</dbReference>
<dbReference type="InterPro" id="IPR052974">
    <property type="entry name" value="GH79_Enzymes"/>
</dbReference>
<gene>
    <name evidence="1" type="ORF">ACFQ1S_27590</name>
</gene>
<evidence type="ECO:0000313" key="2">
    <source>
        <dbReference type="Proteomes" id="UP001597045"/>
    </source>
</evidence>
<dbReference type="Gene3D" id="2.60.40.1180">
    <property type="entry name" value="Golgi alpha-mannosidase II"/>
    <property type="match status" value="1"/>
</dbReference>
<proteinExistence type="predicted"/>
<dbReference type="InterPro" id="IPR013780">
    <property type="entry name" value="Glyco_hydro_b"/>
</dbReference>
<organism evidence="1 2">
    <name type="scientific">Kibdelosporangium lantanae</name>
    <dbReference type="NCBI Taxonomy" id="1497396"/>
    <lineage>
        <taxon>Bacteria</taxon>
        <taxon>Bacillati</taxon>
        <taxon>Actinomycetota</taxon>
        <taxon>Actinomycetes</taxon>
        <taxon>Pseudonocardiales</taxon>
        <taxon>Pseudonocardiaceae</taxon>
        <taxon>Kibdelosporangium</taxon>
    </lineage>
</organism>
<dbReference type="PANTHER" id="PTHR36183:SF2">
    <property type="entry name" value="BETA-GLUCURONIDASE C-TERMINAL DOMAIN-CONTAINING PROTEIN"/>
    <property type="match status" value="1"/>
</dbReference>
<evidence type="ECO:0008006" key="3">
    <source>
        <dbReference type="Google" id="ProtNLM"/>
    </source>
</evidence>
<dbReference type="EMBL" id="JBHTIS010001934">
    <property type="protein sequence ID" value="MFD1049030.1"/>
    <property type="molecule type" value="Genomic_DNA"/>
</dbReference>
<comment type="caution">
    <text evidence="1">The sequence shown here is derived from an EMBL/GenBank/DDBJ whole genome shotgun (WGS) entry which is preliminary data.</text>
</comment>